<feature type="compositionally biased region" description="Basic and acidic residues" evidence="6">
    <location>
        <begin position="76"/>
        <end position="90"/>
    </location>
</feature>
<evidence type="ECO:0008006" key="9">
    <source>
        <dbReference type="Google" id="ProtNLM"/>
    </source>
</evidence>
<dbReference type="RefSeq" id="WP_150075493.1">
    <property type="nucleotide sequence ID" value="NZ_VWOX01000003.1"/>
</dbReference>
<evidence type="ECO:0000256" key="4">
    <source>
        <dbReference type="ARBA" id="ARBA00023125"/>
    </source>
</evidence>
<dbReference type="AlphaFoldDB" id="A0A5M6DCI4"/>
<dbReference type="InterPro" id="IPR039425">
    <property type="entry name" value="RNA_pol_sigma-70-like"/>
</dbReference>
<dbReference type="PANTHER" id="PTHR43133">
    <property type="entry name" value="RNA POLYMERASE ECF-TYPE SIGMA FACTO"/>
    <property type="match status" value="1"/>
</dbReference>
<protein>
    <recommendedName>
        <fullName evidence="9">RNA polymerase sigma-70 factor (ECF subfamily)</fullName>
    </recommendedName>
</protein>
<evidence type="ECO:0000256" key="1">
    <source>
        <dbReference type="ARBA" id="ARBA00010641"/>
    </source>
</evidence>
<dbReference type="GO" id="GO:0003677">
    <property type="term" value="F:DNA binding"/>
    <property type="evidence" value="ECO:0007669"/>
    <property type="project" value="UniProtKB-KW"/>
</dbReference>
<dbReference type="Proteomes" id="UP000324479">
    <property type="component" value="Unassembled WGS sequence"/>
</dbReference>
<keyword evidence="5" id="KW-0804">Transcription</keyword>
<evidence type="ECO:0000256" key="2">
    <source>
        <dbReference type="ARBA" id="ARBA00023015"/>
    </source>
</evidence>
<evidence type="ECO:0000256" key="6">
    <source>
        <dbReference type="SAM" id="MobiDB-lite"/>
    </source>
</evidence>
<dbReference type="Gene3D" id="1.10.1740.10">
    <property type="match status" value="1"/>
</dbReference>
<feature type="region of interest" description="Disordered" evidence="6">
    <location>
        <begin position="69"/>
        <end position="90"/>
    </location>
</feature>
<comment type="caution">
    <text evidence="7">The sequence shown here is derived from an EMBL/GenBank/DDBJ whole genome shotgun (WGS) entry which is preliminary data.</text>
</comment>
<dbReference type="PANTHER" id="PTHR43133:SF8">
    <property type="entry name" value="RNA POLYMERASE SIGMA FACTOR HI_1459-RELATED"/>
    <property type="match status" value="1"/>
</dbReference>
<sequence length="228" mass="26513">MNRWPETQTTLLQRMSDPRDDAAWLRFDELYRPVIYRYARARGLQHSDAESLVAEVMSRVFRAARRWAAASSGPNDGHRTRTRADANRPDERPQHFRAWLYRVAENSLLNLVTRQLARRGTGGTSHQLSMAGRPMPDELSREIWQTQHQQQLFMRAARAVQSQVDSEHWEVFWRTHVDGDSIPQTAERFARSTGSVYAIRSRILKRLRDQVNRMKRLDDASTPDGETA</sequence>
<name>A0A5M6DCI4_9BACT</name>
<organism evidence="7 8">
    <name type="scientific">Roseiconus nitratireducens</name>
    <dbReference type="NCBI Taxonomy" id="2605748"/>
    <lineage>
        <taxon>Bacteria</taxon>
        <taxon>Pseudomonadati</taxon>
        <taxon>Planctomycetota</taxon>
        <taxon>Planctomycetia</taxon>
        <taxon>Pirellulales</taxon>
        <taxon>Pirellulaceae</taxon>
        <taxon>Roseiconus</taxon>
    </lineage>
</organism>
<dbReference type="InterPro" id="IPR013324">
    <property type="entry name" value="RNA_pol_sigma_r3/r4-like"/>
</dbReference>
<dbReference type="GO" id="GO:0006352">
    <property type="term" value="P:DNA-templated transcription initiation"/>
    <property type="evidence" value="ECO:0007669"/>
    <property type="project" value="InterPro"/>
</dbReference>
<evidence type="ECO:0000256" key="5">
    <source>
        <dbReference type="ARBA" id="ARBA00023163"/>
    </source>
</evidence>
<keyword evidence="8" id="KW-1185">Reference proteome</keyword>
<keyword evidence="2" id="KW-0805">Transcription regulation</keyword>
<evidence type="ECO:0000256" key="3">
    <source>
        <dbReference type="ARBA" id="ARBA00023082"/>
    </source>
</evidence>
<dbReference type="EMBL" id="VWOX01000003">
    <property type="protein sequence ID" value="KAA5545224.1"/>
    <property type="molecule type" value="Genomic_DNA"/>
</dbReference>
<dbReference type="SUPFAM" id="SSF88946">
    <property type="entry name" value="Sigma2 domain of RNA polymerase sigma factors"/>
    <property type="match status" value="1"/>
</dbReference>
<accession>A0A5M6DCI4</accession>
<proteinExistence type="inferred from homology"/>
<comment type="similarity">
    <text evidence="1">Belongs to the sigma-70 factor family. ECF subfamily.</text>
</comment>
<gene>
    <name evidence="7" type="ORF">FYK55_06045</name>
</gene>
<dbReference type="SUPFAM" id="SSF88659">
    <property type="entry name" value="Sigma3 and sigma4 domains of RNA polymerase sigma factors"/>
    <property type="match status" value="1"/>
</dbReference>
<keyword evidence="4" id="KW-0238">DNA-binding</keyword>
<keyword evidence="3" id="KW-0731">Sigma factor</keyword>
<dbReference type="InterPro" id="IPR013325">
    <property type="entry name" value="RNA_pol_sigma_r2"/>
</dbReference>
<reference evidence="7 8" key="1">
    <citation type="submission" date="2019-08" db="EMBL/GenBank/DDBJ databases">
        <authorList>
            <person name="Dhanesh K."/>
            <person name="Kumar G."/>
            <person name="Sasikala C."/>
            <person name="Venkata Ramana C."/>
        </authorList>
    </citation>
    <scope>NUCLEOTIDE SEQUENCE [LARGE SCALE GENOMIC DNA]</scope>
    <source>
        <strain evidence="7 8">JC645</strain>
    </source>
</reference>
<evidence type="ECO:0000313" key="7">
    <source>
        <dbReference type="EMBL" id="KAA5545224.1"/>
    </source>
</evidence>
<evidence type="ECO:0000313" key="8">
    <source>
        <dbReference type="Proteomes" id="UP000324479"/>
    </source>
</evidence>
<dbReference type="GO" id="GO:0016987">
    <property type="term" value="F:sigma factor activity"/>
    <property type="evidence" value="ECO:0007669"/>
    <property type="project" value="UniProtKB-KW"/>
</dbReference>